<keyword evidence="9" id="KW-1185">Reference proteome</keyword>
<reference evidence="8 9" key="1">
    <citation type="journal article" date="2016" name="BMC Genomics">
        <title>Genome sequencing and secondary metabolism of the postharvest pathogen Penicillium griseofulvum.</title>
        <authorList>
            <person name="Banani H."/>
            <person name="Marcet-Houben M."/>
            <person name="Ballester A.R."/>
            <person name="Abbruscato P."/>
            <person name="Gonzalez-Candelas L."/>
            <person name="Gabaldon T."/>
            <person name="Spadaro D."/>
        </authorList>
    </citation>
    <scope>NUCLEOTIDE SEQUENCE [LARGE SCALE GENOMIC DNA]</scope>
    <source>
        <strain evidence="8 9">PG3</strain>
    </source>
</reference>
<evidence type="ECO:0000256" key="2">
    <source>
        <dbReference type="ARBA" id="ARBA00023002"/>
    </source>
</evidence>
<feature type="domain" description="Amidohydrolase-related" evidence="7">
    <location>
        <begin position="112"/>
        <end position="335"/>
    </location>
</feature>
<dbReference type="InterPro" id="IPR015590">
    <property type="entry name" value="Aldehyde_DH_dom"/>
</dbReference>
<dbReference type="InterPro" id="IPR016160">
    <property type="entry name" value="Ald_DH_CS_CYS"/>
</dbReference>
<dbReference type="GeneID" id="63708640"/>
<dbReference type="Pfam" id="PF04909">
    <property type="entry name" value="Amidohydro_2"/>
    <property type="match status" value="1"/>
</dbReference>
<dbReference type="PROSITE" id="PS00687">
    <property type="entry name" value="ALDEHYDE_DEHYDR_GLU"/>
    <property type="match status" value="1"/>
</dbReference>
<evidence type="ECO:0000256" key="4">
    <source>
        <dbReference type="PROSITE-ProRule" id="PRU10007"/>
    </source>
</evidence>
<dbReference type="STRING" id="5078.A0A135LL44"/>
<comment type="similarity">
    <text evidence="1 5">Belongs to the aldehyde dehydrogenase family.</text>
</comment>
<dbReference type="Pfam" id="PF00171">
    <property type="entry name" value="Aldedh"/>
    <property type="match status" value="1"/>
</dbReference>
<dbReference type="EMBL" id="LHQR01000048">
    <property type="protein sequence ID" value="KXG49659.1"/>
    <property type="molecule type" value="Genomic_DNA"/>
</dbReference>
<name>A0A135LL44_PENPA</name>
<dbReference type="InterPro" id="IPR016163">
    <property type="entry name" value="Ald_DH_C"/>
</dbReference>
<organism evidence="8 9">
    <name type="scientific">Penicillium patulum</name>
    <name type="common">Penicillium griseofulvum</name>
    <dbReference type="NCBI Taxonomy" id="5078"/>
    <lineage>
        <taxon>Eukaryota</taxon>
        <taxon>Fungi</taxon>
        <taxon>Dikarya</taxon>
        <taxon>Ascomycota</taxon>
        <taxon>Pezizomycotina</taxon>
        <taxon>Eurotiomycetes</taxon>
        <taxon>Eurotiomycetidae</taxon>
        <taxon>Eurotiales</taxon>
        <taxon>Aspergillaceae</taxon>
        <taxon>Penicillium</taxon>
    </lineage>
</organism>
<dbReference type="Proteomes" id="UP000070168">
    <property type="component" value="Unassembled WGS sequence"/>
</dbReference>
<evidence type="ECO:0000256" key="5">
    <source>
        <dbReference type="RuleBase" id="RU003345"/>
    </source>
</evidence>
<dbReference type="AlphaFoldDB" id="A0A135LL44"/>
<feature type="active site" evidence="4">
    <location>
        <position position="626"/>
    </location>
</feature>
<dbReference type="SUPFAM" id="SSF51556">
    <property type="entry name" value="Metallo-dependent hydrolases"/>
    <property type="match status" value="1"/>
</dbReference>
<dbReference type="CDD" id="cd07093">
    <property type="entry name" value="ALDH_F8_HMSADH"/>
    <property type="match status" value="1"/>
</dbReference>
<dbReference type="Gene3D" id="3.40.605.10">
    <property type="entry name" value="Aldehyde Dehydrogenase, Chain A, domain 1"/>
    <property type="match status" value="1"/>
</dbReference>
<accession>A0A135LL44</accession>
<sequence>MPPYLPDISKSHGVSQSNNQEWITLRPHETSSDISDGQNVTTSSKVDMFVGDRFFRTVEPNCFDPDVRITEMYASGVDVQVISTVPVLFSYDKPAEPATAMARYLNDHIASDVAASVKELERAKNVLGLKGVEIGTEINGKSLNSADFEMFWTACEELDFPIFIHPLGYELEQENKERWGKYWSAWLIGMPSETALAMHSILSSGVLVRHPKLRLCFAHAGGAYLPLLGRIQHGYDCRPDLVAHSSEGVLPQDYFQSQQNNIWLDSLVHDPDLLQYICKKIGAERIIMGSDYPFPLGEMPVPGKMLASEAQVGNFLSQENRARMLSGNAIEFLKLEGMFPKFGIFACLIMDVISTLWELDTLESANDYLASHGSNVPRLHHFIDGYFSRHSESVKWIESLNPRSGNLLVQIPNGPVTEVDRAVDAASRAFPAWSKTSRHERSQILMRISDILSEKKELFAVWESIDQGKTLARASVEIERAISNFRYFATYILHEEGAVRYVDGQSSTLTYEHRSPVGVFGLISPWNMPLYLLTWKIAPCLAFGCTGVAKPSEVTSITGFLLGEVFRQARLPAGVMNLVFGDGPATGSALVKSSHVRGISFTGGTSTGIRIRQDTVADIGKHLSLELGGKNPALVFDDVDLSKAVPLAARAAFENSGQICLCGSRIYVQRAVYADFLSALAEYVKTNYKLEETMGPVVSREHYRKVRSYLVQAREENAVFHTGEVPDEEPQQGFWIAPTVLSGLNTDSGVMREEIFGPVVTVCPFDTEEEAITLANDNPNGLASIVMTNDMARMRRVGECIDAGLVWVNCWLVRELGTGFGGMKASGTGREGGAHSRDVFTNLRTVHVSDF</sequence>
<gene>
    <name evidence="8" type="ORF">PGRI_056270</name>
</gene>
<dbReference type="InterPro" id="IPR029510">
    <property type="entry name" value="Ald_DH_CS_GLU"/>
</dbReference>
<dbReference type="Gene3D" id="3.20.20.140">
    <property type="entry name" value="Metal-dependent hydrolases"/>
    <property type="match status" value="1"/>
</dbReference>
<dbReference type="InterPro" id="IPR006680">
    <property type="entry name" value="Amidohydro-rel"/>
</dbReference>
<evidence type="ECO:0000259" key="7">
    <source>
        <dbReference type="Pfam" id="PF04909"/>
    </source>
</evidence>
<dbReference type="SUPFAM" id="SSF53720">
    <property type="entry name" value="ALDH-like"/>
    <property type="match status" value="1"/>
</dbReference>
<evidence type="ECO:0000313" key="9">
    <source>
        <dbReference type="Proteomes" id="UP000070168"/>
    </source>
</evidence>
<protein>
    <submittedName>
        <fullName evidence="8">Amidohydrolase 2</fullName>
    </submittedName>
</protein>
<dbReference type="PROSITE" id="PS00070">
    <property type="entry name" value="ALDEHYDE_DEHYDR_CYS"/>
    <property type="match status" value="1"/>
</dbReference>
<evidence type="ECO:0000259" key="6">
    <source>
        <dbReference type="Pfam" id="PF00171"/>
    </source>
</evidence>
<dbReference type="RefSeq" id="XP_040648195.1">
    <property type="nucleotide sequence ID" value="XM_040793340.1"/>
</dbReference>
<comment type="caution">
    <text evidence="8">The sequence shown here is derived from an EMBL/GenBank/DDBJ whole genome shotgun (WGS) entry which is preliminary data.</text>
</comment>
<dbReference type="OMA" id="VRITEMY"/>
<feature type="domain" description="Aldehyde dehydrogenase" evidence="6">
    <location>
        <begin position="391"/>
        <end position="846"/>
    </location>
</feature>
<dbReference type="InterPro" id="IPR016162">
    <property type="entry name" value="Ald_DH_N"/>
</dbReference>
<dbReference type="PANTHER" id="PTHR43720:SF2">
    <property type="entry name" value="2-AMINOMUCONIC SEMIALDEHYDE DEHYDROGENASE"/>
    <property type="match status" value="1"/>
</dbReference>
<dbReference type="OrthoDB" id="310895at2759"/>
<dbReference type="FunFam" id="3.40.605.10:FF:000007">
    <property type="entry name" value="NAD/NADP-dependent betaine aldehyde dehydrogenase"/>
    <property type="match status" value="1"/>
</dbReference>
<keyword evidence="8" id="KW-0378">Hydrolase</keyword>
<evidence type="ECO:0000256" key="3">
    <source>
        <dbReference type="ARBA" id="ARBA00023027"/>
    </source>
</evidence>
<evidence type="ECO:0000313" key="8">
    <source>
        <dbReference type="EMBL" id="KXG49659.1"/>
    </source>
</evidence>
<dbReference type="GO" id="GO:0016787">
    <property type="term" value="F:hydrolase activity"/>
    <property type="evidence" value="ECO:0007669"/>
    <property type="project" value="UniProtKB-KW"/>
</dbReference>
<dbReference type="PANTHER" id="PTHR43720">
    <property type="entry name" value="2-AMINOMUCONIC SEMIALDEHYDE DEHYDROGENASE"/>
    <property type="match status" value="1"/>
</dbReference>
<proteinExistence type="inferred from homology"/>
<keyword evidence="3" id="KW-0520">NAD</keyword>
<dbReference type="InterPro" id="IPR032466">
    <property type="entry name" value="Metal_Hydrolase"/>
</dbReference>
<dbReference type="InterPro" id="IPR016161">
    <property type="entry name" value="Ald_DH/histidinol_DH"/>
</dbReference>
<dbReference type="GO" id="GO:0016620">
    <property type="term" value="F:oxidoreductase activity, acting on the aldehyde or oxo group of donors, NAD or NADP as acceptor"/>
    <property type="evidence" value="ECO:0007669"/>
    <property type="project" value="InterPro"/>
</dbReference>
<evidence type="ECO:0000256" key="1">
    <source>
        <dbReference type="ARBA" id="ARBA00009986"/>
    </source>
</evidence>
<dbReference type="Gene3D" id="3.40.309.10">
    <property type="entry name" value="Aldehyde Dehydrogenase, Chain A, domain 2"/>
    <property type="match status" value="1"/>
</dbReference>
<keyword evidence="2 5" id="KW-0560">Oxidoreductase</keyword>